<dbReference type="RefSeq" id="WP_118239439.1">
    <property type="nucleotide sequence ID" value="NZ_JAIZGR010000034.1"/>
</dbReference>
<dbReference type="Proteomes" id="UP000265970">
    <property type="component" value="Unassembled WGS sequence"/>
</dbReference>
<comment type="caution">
    <text evidence="1">The sequence shown here is derived from an EMBL/GenBank/DDBJ whole genome shotgun (WGS) entry which is preliminary data.</text>
</comment>
<gene>
    <name evidence="1" type="ORF">DWV92_06905</name>
</gene>
<proteinExistence type="predicted"/>
<protein>
    <submittedName>
        <fullName evidence="1">Uncharacterized protein</fullName>
    </submittedName>
</protein>
<organism evidence="1 2">
    <name type="scientific">Bifidobacterium pseudolongum</name>
    <dbReference type="NCBI Taxonomy" id="1694"/>
    <lineage>
        <taxon>Bacteria</taxon>
        <taxon>Bacillati</taxon>
        <taxon>Actinomycetota</taxon>
        <taxon>Actinomycetes</taxon>
        <taxon>Bifidobacteriales</taxon>
        <taxon>Bifidobacteriaceae</taxon>
        <taxon>Bifidobacterium</taxon>
    </lineage>
</organism>
<reference evidence="1 2" key="1">
    <citation type="submission" date="2018-08" db="EMBL/GenBank/DDBJ databases">
        <title>A genome reference for cultivated species of the human gut microbiota.</title>
        <authorList>
            <person name="Zou Y."/>
            <person name="Xue W."/>
            <person name="Luo G."/>
        </authorList>
    </citation>
    <scope>NUCLEOTIDE SEQUENCE [LARGE SCALE GENOMIC DNA]</scope>
    <source>
        <strain evidence="1 2">AF13-3LB</strain>
    </source>
</reference>
<dbReference type="AlphaFoldDB" id="A0A395XGR8"/>
<dbReference type="EMBL" id="QRZV01000004">
    <property type="protein sequence ID" value="RGW08563.1"/>
    <property type="molecule type" value="Genomic_DNA"/>
</dbReference>
<accession>A0A395XGR8</accession>
<evidence type="ECO:0000313" key="2">
    <source>
        <dbReference type="Proteomes" id="UP000265970"/>
    </source>
</evidence>
<name>A0A395XGR8_9BIFI</name>
<sequence length="83" mass="8955">MTDTQGLIDAILAEDTRIHRVIGKEITDAKQQLSARSGDTNGLPALIAALERVGRQFDPSTPAARLRAQRAALTMLNNNKEAS</sequence>
<evidence type="ECO:0000313" key="1">
    <source>
        <dbReference type="EMBL" id="RGW08563.1"/>
    </source>
</evidence>